<gene>
    <name evidence="1" type="ORF">QX249_11990</name>
</gene>
<reference evidence="1" key="1">
    <citation type="submission" date="2023-06" db="EMBL/GenBank/DDBJ databases">
        <title>Genomic Diversity of Vibrio spp. and Metagenomic Analysis of Pathogens in Florida Gulf Coastal Waters Following Hurricane Ian.</title>
        <authorList>
            <person name="Brumfield K.D."/>
        </authorList>
    </citation>
    <scope>NUCLEOTIDE SEQUENCE</scope>
    <source>
        <strain evidence="1">WBS2B-138</strain>
    </source>
</reference>
<proteinExistence type="predicted"/>
<dbReference type="AlphaFoldDB" id="A0AAW8PYM7"/>
<organism evidence="1 2">
    <name type="scientific">Vibrio parahaemolyticus</name>
    <dbReference type="NCBI Taxonomy" id="670"/>
    <lineage>
        <taxon>Bacteria</taxon>
        <taxon>Pseudomonadati</taxon>
        <taxon>Pseudomonadota</taxon>
        <taxon>Gammaproteobacteria</taxon>
        <taxon>Vibrionales</taxon>
        <taxon>Vibrionaceae</taxon>
        <taxon>Vibrio</taxon>
    </lineage>
</organism>
<dbReference type="RefSeq" id="WP_311020266.1">
    <property type="nucleotide sequence ID" value="NZ_JAUHGG010000003.1"/>
</dbReference>
<name>A0AAW8PYM7_VIBPH</name>
<protein>
    <submittedName>
        <fullName evidence="1">Uncharacterized protein</fullName>
    </submittedName>
</protein>
<sequence>MSKTVTPEEFYKFFKNNMESVSKSEGGEEQTIEHTHAIDFLHYPSDFWFTTSGTIQDKPPAELTLSQKNVLIGTMKGRLHLDDTIYENRLLAVYLDELIKSGGNSRGLNPFEDGSASCFISLGVAYIYTPFLWKGLISDIIRHNVSTFTGIPVTEMVFLSPNTLLGSVECLHIRVFPERLSMFMEAANNDTSRSKNAEI</sequence>
<accession>A0AAW8PYM7</accession>
<dbReference type="EMBL" id="JAUHGG010000003">
    <property type="protein sequence ID" value="MDS1821382.1"/>
    <property type="molecule type" value="Genomic_DNA"/>
</dbReference>
<comment type="caution">
    <text evidence="1">The sequence shown here is derived from an EMBL/GenBank/DDBJ whole genome shotgun (WGS) entry which is preliminary data.</text>
</comment>
<evidence type="ECO:0000313" key="1">
    <source>
        <dbReference type="EMBL" id="MDS1821382.1"/>
    </source>
</evidence>
<dbReference type="Proteomes" id="UP001253193">
    <property type="component" value="Unassembled WGS sequence"/>
</dbReference>
<evidence type="ECO:0000313" key="2">
    <source>
        <dbReference type="Proteomes" id="UP001253193"/>
    </source>
</evidence>